<dbReference type="OrthoDB" id="1642657at2759"/>
<organism evidence="2 3">
    <name type="scientific">Brassica carinata</name>
    <name type="common">Ethiopian mustard</name>
    <name type="synonym">Abyssinian cabbage</name>
    <dbReference type="NCBI Taxonomy" id="52824"/>
    <lineage>
        <taxon>Eukaryota</taxon>
        <taxon>Viridiplantae</taxon>
        <taxon>Streptophyta</taxon>
        <taxon>Embryophyta</taxon>
        <taxon>Tracheophyta</taxon>
        <taxon>Spermatophyta</taxon>
        <taxon>Magnoliopsida</taxon>
        <taxon>eudicotyledons</taxon>
        <taxon>Gunneridae</taxon>
        <taxon>Pentapetalae</taxon>
        <taxon>rosids</taxon>
        <taxon>malvids</taxon>
        <taxon>Brassicales</taxon>
        <taxon>Brassicaceae</taxon>
        <taxon>Brassiceae</taxon>
        <taxon>Brassica</taxon>
    </lineage>
</organism>
<accession>A0A8X7V109</accession>
<dbReference type="AlphaFoldDB" id="A0A8X7V109"/>
<comment type="caution">
    <text evidence="2">The sequence shown here is derived from an EMBL/GenBank/DDBJ whole genome shotgun (WGS) entry which is preliminary data.</text>
</comment>
<evidence type="ECO:0000256" key="1">
    <source>
        <dbReference type="SAM" id="MobiDB-lite"/>
    </source>
</evidence>
<reference evidence="2 3" key="1">
    <citation type="submission" date="2020-02" db="EMBL/GenBank/DDBJ databases">
        <authorList>
            <person name="Ma Q."/>
            <person name="Huang Y."/>
            <person name="Song X."/>
            <person name="Pei D."/>
        </authorList>
    </citation>
    <scope>NUCLEOTIDE SEQUENCE [LARGE SCALE GENOMIC DNA]</scope>
    <source>
        <strain evidence="2">Sxm20200214</strain>
        <tissue evidence="2">Leaf</tissue>
    </source>
</reference>
<evidence type="ECO:0000313" key="3">
    <source>
        <dbReference type="Proteomes" id="UP000886595"/>
    </source>
</evidence>
<dbReference type="Proteomes" id="UP000886595">
    <property type="component" value="Unassembled WGS sequence"/>
</dbReference>
<gene>
    <name evidence="2" type="ORF">Bca52824_042550</name>
</gene>
<proteinExistence type="predicted"/>
<dbReference type="EMBL" id="JAAMPC010000009">
    <property type="protein sequence ID" value="KAG2295881.1"/>
    <property type="molecule type" value="Genomic_DNA"/>
</dbReference>
<protein>
    <submittedName>
        <fullName evidence="2">Uncharacterized protein</fullName>
    </submittedName>
</protein>
<feature type="compositionally biased region" description="Low complexity" evidence="1">
    <location>
        <begin position="35"/>
        <end position="45"/>
    </location>
</feature>
<feature type="region of interest" description="Disordered" evidence="1">
    <location>
        <begin position="1"/>
        <end position="60"/>
    </location>
</feature>
<evidence type="ECO:0000313" key="2">
    <source>
        <dbReference type="EMBL" id="KAG2295881.1"/>
    </source>
</evidence>
<name>A0A8X7V109_BRACI</name>
<sequence>MSPYGTPYAAVYPHGGGVSAHPGFPMRSQPQVQKGPPLTTPGTPLNMDTPTKSTGNTDNGLMKKLKEFDGLAMSLGTAADERKRSWNS</sequence>
<keyword evidence="3" id="KW-1185">Reference proteome</keyword>
<feature type="compositionally biased region" description="Polar residues" evidence="1">
    <location>
        <begin position="46"/>
        <end position="59"/>
    </location>
</feature>